<sequence>MRTPPETPVVDSPVPADYTTVVDAADVGADTTGERPFDVARFLDDDTLVRFSPGRYLLEPVRKDSLSNVALYAPDGATLVSNGSGLHDVLHLRDASDVHVEGFDLEQSPEAPARTKLVVDGGTNSLRDYRVVGAYDPNDESGDHTRNQALLLECAGESTELLVERVDLSDGGMASAVFVDPTLEASDDFRSGGCVAFVDCRMEGWTEGLYASAHAGPLVVRGGRYANSNVAQVRTGGPNALVDGVEVMLDNPETLPNESTTRGIWAREGEYTRIADCDVVVGDAFGDENSDSEAMPGISGGVVHGAKAGRLCVEATDISVDADGVNAVRSLAAKDGQFYAPSMVERGETVDAATLDRRLELVDVTIRGDAAGVGKFGRMAVDIRNRRHDSTVRNCEIRQSGRERDGVRVVAADRVSVVDSTVDVTGAQFDVDDRSAETFVQSAVSGGQ</sequence>
<protein>
    <recommendedName>
        <fullName evidence="3">Right handed beta helix domain-containing protein</fullName>
    </recommendedName>
</protein>
<keyword evidence="2" id="KW-1185">Reference proteome</keyword>
<dbReference type="EMBL" id="LOPU01000016">
    <property type="protein sequence ID" value="KTG10677.1"/>
    <property type="molecule type" value="Genomic_DNA"/>
</dbReference>
<dbReference type="SUPFAM" id="SSF51126">
    <property type="entry name" value="Pectin lyase-like"/>
    <property type="match status" value="1"/>
</dbReference>
<reference evidence="1 2" key="1">
    <citation type="submission" date="2015-12" db="EMBL/GenBank/DDBJ databases">
        <title>Haloprofundus marisrubri gen. nov., sp. nov., an extremely halophilic archaeon isolated from the Discovery deep brine-seawater interface in the Red Sea.</title>
        <authorList>
            <person name="Zhang G."/>
            <person name="Stingl U."/>
            <person name="Rashid M."/>
        </authorList>
    </citation>
    <scope>NUCLEOTIDE SEQUENCE [LARGE SCALE GENOMIC DNA]</scope>
    <source>
        <strain evidence="1 2">SB9</strain>
    </source>
</reference>
<proteinExistence type="predicted"/>
<dbReference type="InterPro" id="IPR011050">
    <property type="entry name" value="Pectin_lyase_fold/virulence"/>
</dbReference>
<dbReference type="AlphaFoldDB" id="A0A0W1RBA6"/>
<dbReference type="OrthoDB" id="202667at2157"/>
<comment type="caution">
    <text evidence="1">The sequence shown here is derived from an EMBL/GenBank/DDBJ whole genome shotgun (WGS) entry which is preliminary data.</text>
</comment>
<organism evidence="1 2">
    <name type="scientific">Haloprofundus marisrubri</name>
    <dbReference type="NCBI Taxonomy" id="1514971"/>
    <lineage>
        <taxon>Archaea</taxon>
        <taxon>Methanobacteriati</taxon>
        <taxon>Methanobacteriota</taxon>
        <taxon>Stenosarchaea group</taxon>
        <taxon>Halobacteria</taxon>
        <taxon>Halobacteriales</taxon>
        <taxon>Haloferacaceae</taxon>
        <taxon>Haloprofundus</taxon>
    </lineage>
</organism>
<accession>A0A0W1RBA6</accession>
<name>A0A0W1RBA6_9EURY</name>
<dbReference type="RefSeq" id="WP_058580475.1">
    <property type="nucleotide sequence ID" value="NZ_LOPU01000016.1"/>
</dbReference>
<evidence type="ECO:0000313" key="1">
    <source>
        <dbReference type="EMBL" id="KTG10677.1"/>
    </source>
</evidence>
<dbReference type="STRING" id="1514971.AUR64_05625"/>
<dbReference type="Proteomes" id="UP000054387">
    <property type="component" value="Unassembled WGS sequence"/>
</dbReference>
<evidence type="ECO:0000313" key="2">
    <source>
        <dbReference type="Proteomes" id="UP000054387"/>
    </source>
</evidence>
<evidence type="ECO:0008006" key="3">
    <source>
        <dbReference type="Google" id="ProtNLM"/>
    </source>
</evidence>
<gene>
    <name evidence="1" type="ORF">AUR64_05625</name>
</gene>